<dbReference type="PROSITE" id="PS00080">
    <property type="entry name" value="MULTICOPPER_OXIDASE2"/>
    <property type="match status" value="1"/>
</dbReference>
<keyword evidence="7" id="KW-0479">Metal-binding</keyword>
<keyword evidence="9" id="KW-0186">Copper</keyword>
<dbReference type="InterPro" id="IPR045087">
    <property type="entry name" value="Cu-oxidase_fam"/>
</dbReference>
<dbReference type="InterPro" id="IPR011706">
    <property type="entry name" value="Cu-oxidase_C"/>
</dbReference>
<gene>
    <name evidence="12" type="ORF">HMN09_00861100</name>
</gene>
<dbReference type="PANTHER" id="PTHR11709:SF394">
    <property type="entry name" value="FI03373P-RELATED"/>
    <property type="match status" value="1"/>
</dbReference>
<evidence type="ECO:0000313" key="13">
    <source>
        <dbReference type="Proteomes" id="UP000613580"/>
    </source>
</evidence>
<dbReference type="InterPro" id="IPR008972">
    <property type="entry name" value="Cupredoxin"/>
</dbReference>
<evidence type="ECO:0000256" key="1">
    <source>
        <dbReference type="ARBA" id="ARBA00000349"/>
    </source>
</evidence>
<dbReference type="OrthoDB" id="2121828at2759"/>
<dbReference type="InterPro" id="IPR002355">
    <property type="entry name" value="Cu_oxidase_Cu_BS"/>
</dbReference>
<comment type="similarity">
    <text evidence="4">Belongs to the multicopper oxidase family.</text>
</comment>
<dbReference type="EMBL" id="JACAZE010000011">
    <property type="protein sequence ID" value="KAF7304581.1"/>
    <property type="molecule type" value="Genomic_DNA"/>
</dbReference>
<feature type="domain" description="Plastocyanin-like" evidence="10">
    <location>
        <begin position="20"/>
        <end position="137"/>
    </location>
</feature>
<dbReference type="FunFam" id="2.60.40.420:FF:000045">
    <property type="entry name" value="Laccase 2"/>
    <property type="match status" value="1"/>
</dbReference>
<comment type="subcellular location">
    <subcellularLocation>
        <location evidence="3">Secreted</location>
    </subcellularLocation>
</comment>
<sequence>MVIYDPADPHLGLYDVDDDATVITLSDWYHEPAATIVGAAVPDATLINGLGRYINGPASALTVFTVTKGVRYRYRLVSISCDPNYVFSIDNHTMTIIEVDGTNHNPLTVDSIQIFAGQRYSFVLTANQPVANYWVRTVPSSSPLASVNPLVETDLHPSPGAAPVPGKPFVGGADKTIQLQIGFAGGLFSINNVVIRDVVNTGPDTSDNVTFRFVTNNAGPWFLHCHIDFHLDAGLAAVFVEDPAGVLKEKGVSQPAEWDALCPTYDALSSTNLR</sequence>
<feature type="domain" description="Plastocyanin-like" evidence="11">
    <location>
        <begin position="189"/>
        <end position="244"/>
    </location>
</feature>
<reference evidence="12" key="1">
    <citation type="submission" date="2020-05" db="EMBL/GenBank/DDBJ databases">
        <title>Mycena genomes resolve the evolution of fungal bioluminescence.</title>
        <authorList>
            <person name="Tsai I.J."/>
        </authorList>
    </citation>
    <scope>NUCLEOTIDE SEQUENCE</scope>
    <source>
        <strain evidence="12">110903Hualien_Pintung</strain>
    </source>
</reference>
<keyword evidence="13" id="KW-1185">Reference proteome</keyword>
<dbReference type="SUPFAM" id="SSF49503">
    <property type="entry name" value="Cupredoxins"/>
    <property type="match status" value="2"/>
</dbReference>
<evidence type="ECO:0000256" key="3">
    <source>
        <dbReference type="ARBA" id="ARBA00004613"/>
    </source>
</evidence>
<dbReference type="Pfam" id="PF00394">
    <property type="entry name" value="Cu-oxidase"/>
    <property type="match status" value="1"/>
</dbReference>
<dbReference type="GO" id="GO:0005576">
    <property type="term" value="C:extracellular region"/>
    <property type="evidence" value="ECO:0007669"/>
    <property type="project" value="UniProtKB-SubCell"/>
</dbReference>
<proteinExistence type="inferred from homology"/>
<comment type="catalytic activity">
    <reaction evidence="1">
        <text>4 hydroquinone + O2 = 4 benzosemiquinone + 2 H2O</text>
        <dbReference type="Rhea" id="RHEA:11276"/>
        <dbReference type="ChEBI" id="CHEBI:15377"/>
        <dbReference type="ChEBI" id="CHEBI:15379"/>
        <dbReference type="ChEBI" id="CHEBI:17594"/>
        <dbReference type="ChEBI" id="CHEBI:17977"/>
        <dbReference type="EC" id="1.10.3.2"/>
    </reaction>
</comment>
<keyword evidence="6" id="KW-0964">Secreted</keyword>
<dbReference type="PANTHER" id="PTHR11709">
    <property type="entry name" value="MULTI-COPPER OXIDASE"/>
    <property type="match status" value="1"/>
</dbReference>
<evidence type="ECO:0000256" key="4">
    <source>
        <dbReference type="ARBA" id="ARBA00010609"/>
    </source>
</evidence>
<dbReference type="Gene3D" id="2.60.40.420">
    <property type="entry name" value="Cupredoxins - blue copper proteins"/>
    <property type="match status" value="2"/>
</dbReference>
<name>A0A8H6SSA9_MYCCL</name>
<dbReference type="Pfam" id="PF07731">
    <property type="entry name" value="Cu-oxidase_2"/>
    <property type="match status" value="1"/>
</dbReference>
<evidence type="ECO:0000259" key="10">
    <source>
        <dbReference type="Pfam" id="PF00394"/>
    </source>
</evidence>
<evidence type="ECO:0000256" key="5">
    <source>
        <dbReference type="ARBA" id="ARBA00012297"/>
    </source>
</evidence>
<protein>
    <recommendedName>
        <fullName evidence="5">laccase</fullName>
        <ecNumber evidence="5">1.10.3.2</ecNumber>
    </recommendedName>
</protein>
<dbReference type="Proteomes" id="UP000613580">
    <property type="component" value="Unassembled WGS sequence"/>
</dbReference>
<accession>A0A8H6SSA9</accession>
<organism evidence="12 13">
    <name type="scientific">Mycena chlorophos</name>
    <name type="common">Agaric fungus</name>
    <name type="synonym">Agaricus chlorophos</name>
    <dbReference type="NCBI Taxonomy" id="658473"/>
    <lineage>
        <taxon>Eukaryota</taxon>
        <taxon>Fungi</taxon>
        <taxon>Dikarya</taxon>
        <taxon>Basidiomycota</taxon>
        <taxon>Agaricomycotina</taxon>
        <taxon>Agaricomycetes</taxon>
        <taxon>Agaricomycetidae</taxon>
        <taxon>Agaricales</taxon>
        <taxon>Marasmiineae</taxon>
        <taxon>Mycenaceae</taxon>
        <taxon>Mycena</taxon>
    </lineage>
</organism>
<evidence type="ECO:0000313" key="12">
    <source>
        <dbReference type="EMBL" id="KAF7304581.1"/>
    </source>
</evidence>
<dbReference type="PROSITE" id="PS00079">
    <property type="entry name" value="MULTICOPPER_OXIDASE1"/>
    <property type="match status" value="1"/>
</dbReference>
<evidence type="ECO:0000256" key="7">
    <source>
        <dbReference type="ARBA" id="ARBA00022723"/>
    </source>
</evidence>
<evidence type="ECO:0000256" key="2">
    <source>
        <dbReference type="ARBA" id="ARBA00001935"/>
    </source>
</evidence>
<dbReference type="GO" id="GO:0005507">
    <property type="term" value="F:copper ion binding"/>
    <property type="evidence" value="ECO:0007669"/>
    <property type="project" value="InterPro"/>
</dbReference>
<comment type="cofactor">
    <cofactor evidence="2">
        <name>Cu cation</name>
        <dbReference type="ChEBI" id="CHEBI:23378"/>
    </cofactor>
</comment>
<keyword evidence="8" id="KW-0560">Oxidoreductase</keyword>
<dbReference type="EC" id="1.10.3.2" evidence="5"/>
<evidence type="ECO:0000256" key="6">
    <source>
        <dbReference type="ARBA" id="ARBA00022525"/>
    </source>
</evidence>
<dbReference type="GO" id="GO:0052716">
    <property type="term" value="F:hydroquinone:oxygen oxidoreductase activity"/>
    <property type="evidence" value="ECO:0007669"/>
    <property type="project" value="UniProtKB-EC"/>
</dbReference>
<evidence type="ECO:0000256" key="8">
    <source>
        <dbReference type="ARBA" id="ARBA00023002"/>
    </source>
</evidence>
<evidence type="ECO:0000259" key="11">
    <source>
        <dbReference type="Pfam" id="PF07731"/>
    </source>
</evidence>
<dbReference type="InterPro" id="IPR001117">
    <property type="entry name" value="Cu-oxidase_2nd"/>
</dbReference>
<dbReference type="AlphaFoldDB" id="A0A8H6SSA9"/>
<dbReference type="InterPro" id="IPR033138">
    <property type="entry name" value="Cu_oxidase_CS"/>
</dbReference>
<evidence type="ECO:0000256" key="9">
    <source>
        <dbReference type="ARBA" id="ARBA00023008"/>
    </source>
</evidence>
<comment type="caution">
    <text evidence="12">The sequence shown here is derived from an EMBL/GenBank/DDBJ whole genome shotgun (WGS) entry which is preliminary data.</text>
</comment>